<evidence type="ECO:0000313" key="8">
    <source>
        <dbReference type="Proteomes" id="UP001165524"/>
    </source>
</evidence>
<dbReference type="Pfam" id="PF06325">
    <property type="entry name" value="PrmA"/>
    <property type="match status" value="1"/>
</dbReference>
<dbReference type="EC" id="2.1.1.-" evidence="6"/>
<name>A0ABT0E680_9GAMM</name>
<dbReference type="InterPro" id="IPR029063">
    <property type="entry name" value="SAM-dependent_MTases_sf"/>
</dbReference>
<dbReference type="PANTHER" id="PTHR43648:SF1">
    <property type="entry name" value="ELECTRON TRANSFER FLAVOPROTEIN BETA SUBUNIT LYSINE METHYLTRANSFERASE"/>
    <property type="match status" value="1"/>
</dbReference>
<keyword evidence="8" id="KW-1185">Reference proteome</keyword>
<evidence type="ECO:0000313" key="7">
    <source>
        <dbReference type="EMBL" id="MCK0537338.1"/>
    </source>
</evidence>
<dbReference type="SUPFAM" id="SSF53335">
    <property type="entry name" value="S-adenosyl-L-methionine-dependent methyltransferases"/>
    <property type="match status" value="1"/>
</dbReference>
<comment type="function">
    <text evidence="6">Methylates ribosomal protein L11.</text>
</comment>
<comment type="similarity">
    <text evidence="1 6">Belongs to the methyltransferase superfamily. PrmA family.</text>
</comment>
<protein>
    <recommendedName>
        <fullName evidence="6">Ribosomal protein L11 methyltransferase</fullName>
        <shortName evidence="6">L11 Mtase</shortName>
        <ecNumber evidence="6">2.1.1.-</ecNumber>
    </recommendedName>
</protein>
<dbReference type="CDD" id="cd02440">
    <property type="entry name" value="AdoMet_MTases"/>
    <property type="match status" value="1"/>
</dbReference>
<feature type="binding site" evidence="6">
    <location>
        <position position="228"/>
    </location>
    <ligand>
        <name>S-adenosyl-L-methionine</name>
        <dbReference type="ChEBI" id="CHEBI:59789"/>
    </ligand>
</feature>
<comment type="subcellular location">
    <subcellularLocation>
        <location evidence="6">Cytoplasm</location>
    </subcellularLocation>
</comment>
<evidence type="ECO:0000256" key="6">
    <source>
        <dbReference type="HAMAP-Rule" id="MF_00735"/>
    </source>
</evidence>
<keyword evidence="2 6" id="KW-0963">Cytoplasm</keyword>
<organism evidence="7 8">
    <name type="scientific">Alcanivorax quisquiliarum</name>
    <dbReference type="NCBI Taxonomy" id="2933565"/>
    <lineage>
        <taxon>Bacteria</taxon>
        <taxon>Pseudomonadati</taxon>
        <taxon>Pseudomonadota</taxon>
        <taxon>Gammaproteobacteria</taxon>
        <taxon>Oceanospirillales</taxon>
        <taxon>Alcanivoracaceae</taxon>
        <taxon>Alcanivorax</taxon>
    </lineage>
</organism>
<evidence type="ECO:0000256" key="5">
    <source>
        <dbReference type="ARBA" id="ARBA00022691"/>
    </source>
</evidence>
<gene>
    <name evidence="6 7" type="primary">prmA</name>
    <name evidence="7" type="ORF">MU846_06395</name>
</gene>
<evidence type="ECO:0000256" key="1">
    <source>
        <dbReference type="ARBA" id="ARBA00009741"/>
    </source>
</evidence>
<comment type="caution">
    <text evidence="7">The sequence shown here is derived from an EMBL/GenBank/DDBJ whole genome shotgun (WGS) entry which is preliminary data.</text>
</comment>
<evidence type="ECO:0000256" key="2">
    <source>
        <dbReference type="ARBA" id="ARBA00022490"/>
    </source>
</evidence>
<dbReference type="NCBIfam" id="TIGR00406">
    <property type="entry name" value="prmA"/>
    <property type="match status" value="1"/>
</dbReference>
<dbReference type="Gene3D" id="3.40.50.150">
    <property type="entry name" value="Vaccinia Virus protein VP39"/>
    <property type="match status" value="1"/>
</dbReference>
<accession>A0ABT0E680</accession>
<feature type="binding site" evidence="6">
    <location>
        <position position="187"/>
    </location>
    <ligand>
        <name>S-adenosyl-L-methionine</name>
        <dbReference type="ChEBI" id="CHEBI:59789"/>
    </ligand>
</feature>
<keyword evidence="3 6" id="KW-0489">Methyltransferase</keyword>
<comment type="catalytic activity">
    <reaction evidence="6">
        <text>L-lysyl-[protein] + 3 S-adenosyl-L-methionine = N(6),N(6),N(6)-trimethyl-L-lysyl-[protein] + 3 S-adenosyl-L-homocysteine + 3 H(+)</text>
        <dbReference type="Rhea" id="RHEA:54192"/>
        <dbReference type="Rhea" id="RHEA-COMP:9752"/>
        <dbReference type="Rhea" id="RHEA-COMP:13826"/>
        <dbReference type="ChEBI" id="CHEBI:15378"/>
        <dbReference type="ChEBI" id="CHEBI:29969"/>
        <dbReference type="ChEBI" id="CHEBI:57856"/>
        <dbReference type="ChEBI" id="CHEBI:59789"/>
        <dbReference type="ChEBI" id="CHEBI:61961"/>
    </reaction>
</comment>
<dbReference type="Proteomes" id="UP001165524">
    <property type="component" value="Unassembled WGS sequence"/>
</dbReference>
<dbReference type="GO" id="GO:0005840">
    <property type="term" value="C:ribosome"/>
    <property type="evidence" value="ECO:0007669"/>
    <property type="project" value="UniProtKB-KW"/>
</dbReference>
<evidence type="ECO:0000256" key="4">
    <source>
        <dbReference type="ARBA" id="ARBA00022679"/>
    </source>
</evidence>
<dbReference type="EMBL" id="JALKII010000003">
    <property type="protein sequence ID" value="MCK0537338.1"/>
    <property type="molecule type" value="Genomic_DNA"/>
</dbReference>
<dbReference type="GO" id="GO:0032259">
    <property type="term" value="P:methylation"/>
    <property type="evidence" value="ECO:0007669"/>
    <property type="project" value="UniProtKB-KW"/>
</dbReference>
<proteinExistence type="inferred from homology"/>
<dbReference type="GO" id="GO:0008168">
    <property type="term" value="F:methyltransferase activity"/>
    <property type="evidence" value="ECO:0007669"/>
    <property type="project" value="UniProtKB-KW"/>
</dbReference>
<keyword evidence="7" id="KW-0687">Ribonucleoprotein</keyword>
<feature type="binding site" evidence="6">
    <location>
        <position position="165"/>
    </location>
    <ligand>
        <name>S-adenosyl-L-methionine</name>
        <dbReference type="ChEBI" id="CHEBI:59789"/>
    </ligand>
</feature>
<dbReference type="InterPro" id="IPR050078">
    <property type="entry name" value="Ribosomal_L11_MeTrfase_PrmA"/>
</dbReference>
<dbReference type="HAMAP" id="MF_00735">
    <property type="entry name" value="Methyltr_PrmA"/>
    <property type="match status" value="1"/>
</dbReference>
<keyword evidence="5 6" id="KW-0949">S-adenosyl-L-methionine</keyword>
<dbReference type="RefSeq" id="WP_246950539.1">
    <property type="nucleotide sequence ID" value="NZ_JALKII010000003.1"/>
</dbReference>
<reference evidence="7" key="1">
    <citation type="submission" date="2022-04" db="EMBL/GenBank/DDBJ databases">
        <title>Alcanivorax sp. CY1518 draft genome sequence.</title>
        <authorList>
            <person name="Zhao G."/>
            <person name="An M."/>
        </authorList>
    </citation>
    <scope>NUCLEOTIDE SEQUENCE</scope>
    <source>
        <strain evidence="7">CY1518</strain>
    </source>
</reference>
<dbReference type="PANTHER" id="PTHR43648">
    <property type="entry name" value="ELECTRON TRANSFER FLAVOPROTEIN BETA SUBUNIT LYSINE METHYLTRANSFERASE"/>
    <property type="match status" value="1"/>
</dbReference>
<keyword evidence="4 6" id="KW-0808">Transferase</keyword>
<feature type="binding site" evidence="6">
    <location>
        <position position="144"/>
    </location>
    <ligand>
        <name>S-adenosyl-L-methionine</name>
        <dbReference type="ChEBI" id="CHEBI:59789"/>
    </ligand>
</feature>
<dbReference type="InterPro" id="IPR004498">
    <property type="entry name" value="Ribosomal_PrmA_MeTrfase"/>
</dbReference>
<keyword evidence="7" id="KW-0689">Ribosomal protein</keyword>
<sequence>MAWLQLHIPTTAEHAEAVEDAMLELGASAVSLVDGADQPLFEPPPGATPLWQETIVSALFPADADAQALIAALRQQLDPPPADYRFEQLVDQAWERAWMDEFNPMRFGERLWIVPSWADAPDPQAINLKLDPGLAFGTGTHETTALCLAWLDGADLGGTTVLDFGCGSGVLAIAALLLGAERAVAVDIDPQALLATRSNAELNGVSGRLECYLPQEMPGGVYDVVLANILAGPLVTLAPQLIGHCRPGGRIALSGILREQAENVMAAYRAEVTLAPLAVRGDWTRVDGIRKST</sequence>
<dbReference type="PIRSF" id="PIRSF000401">
    <property type="entry name" value="RPL11_MTase"/>
    <property type="match status" value="1"/>
</dbReference>
<evidence type="ECO:0000256" key="3">
    <source>
        <dbReference type="ARBA" id="ARBA00022603"/>
    </source>
</evidence>